<dbReference type="Gene3D" id="2.80.10.50">
    <property type="match status" value="2"/>
</dbReference>
<organism evidence="4 5">
    <name type="scientific">Dioszegia hungarica</name>
    <dbReference type="NCBI Taxonomy" id="4972"/>
    <lineage>
        <taxon>Eukaryota</taxon>
        <taxon>Fungi</taxon>
        <taxon>Dikarya</taxon>
        <taxon>Basidiomycota</taxon>
        <taxon>Agaricomycotina</taxon>
        <taxon>Tremellomycetes</taxon>
        <taxon>Tremellales</taxon>
        <taxon>Bulleribasidiaceae</taxon>
        <taxon>Dioszegia</taxon>
    </lineage>
</organism>
<dbReference type="Pfam" id="PF00652">
    <property type="entry name" value="Ricin_B_lectin"/>
    <property type="match status" value="2"/>
</dbReference>
<feature type="domain" description="Ricin B lectin" evidence="3">
    <location>
        <begin position="25"/>
        <end position="154"/>
    </location>
</feature>
<dbReference type="EMBL" id="JAKWFO010000001">
    <property type="protein sequence ID" value="KAI9639259.1"/>
    <property type="molecule type" value="Genomic_DNA"/>
</dbReference>
<reference evidence="4" key="1">
    <citation type="journal article" date="2022" name="G3 (Bethesda)">
        <title>High quality genome of the basidiomycete yeast Dioszegia hungarica PDD-24b-2 isolated from cloud water.</title>
        <authorList>
            <person name="Jarrige D."/>
            <person name="Haridas S."/>
            <person name="Bleykasten-Grosshans C."/>
            <person name="Joly M."/>
            <person name="Nadalig T."/>
            <person name="Sancelme M."/>
            <person name="Vuilleumier S."/>
            <person name="Grigoriev I.V."/>
            <person name="Amato P."/>
            <person name="Bringel F."/>
        </authorList>
    </citation>
    <scope>NUCLEOTIDE SEQUENCE</scope>
    <source>
        <strain evidence="4">PDD-24b-2</strain>
    </source>
</reference>
<evidence type="ECO:0000313" key="4">
    <source>
        <dbReference type="EMBL" id="KAI9639259.1"/>
    </source>
</evidence>
<keyword evidence="2" id="KW-0732">Signal</keyword>
<proteinExistence type="predicted"/>
<feature type="region of interest" description="Disordered" evidence="1">
    <location>
        <begin position="153"/>
        <end position="195"/>
    </location>
</feature>
<evidence type="ECO:0000259" key="3">
    <source>
        <dbReference type="SMART" id="SM00458"/>
    </source>
</evidence>
<dbReference type="InterPro" id="IPR035992">
    <property type="entry name" value="Ricin_B-like_lectins"/>
</dbReference>
<sequence>MLAQLFALLPLLAVASASPIEKRDDSVLIRAGRDGKCLALAGLPNTLKYNLIDNGTPVITTDCANANTWSINRGSGSITVPNTGYALDIGLNPGNNGALKVWTSYPGAKQQTWYYTDDNRIAQTGGNQCLDEGDNGVQTYECTTGNTNQIWYTGAGSGSSTPSTTTASTPATTTAPASSGSDPLPSIPKGDVPADVAGQGKRIRLVGRDDLCVTVAGGFAGINTRVGLASCFANGDTFTFAQLFDVPAQGSTGPIRVHSSPNLCLDAGSNPSNGVGAKLYTCYDGLAQQQWTYSGTTLRTANNQCFDIVKESSQSFEKPYPTDRDAQTWECSNNGDPYQQFEVLA</sequence>
<comment type="caution">
    <text evidence="4">The sequence shown here is derived from an EMBL/GenBank/DDBJ whole genome shotgun (WGS) entry which is preliminary data.</text>
</comment>
<feature type="chain" id="PRO_5041401179" evidence="2">
    <location>
        <begin position="18"/>
        <end position="345"/>
    </location>
</feature>
<name>A0AA38HGR6_9TREE</name>
<dbReference type="SMART" id="SM00458">
    <property type="entry name" value="RICIN"/>
    <property type="match status" value="2"/>
</dbReference>
<dbReference type="Proteomes" id="UP001164286">
    <property type="component" value="Unassembled WGS sequence"/>
</dbReference>
<feature type="signal peptide" evidence="2">
    <location>
        <begin position="1"/>
        <end position="17"/>
    </location>
</feature>
<gene>
    <name evidence="4" type="ORF">MKK02DRAFT_39555</name>
</gene>
<dbReference type="InterPro" id="IPR000772">
    <property type="entry name" value="Ricin_B_lectin"/>
</dbReference>
<feature type="domain" description="Ricin B lectin" evidence="3">
    <location>
        <begin position="199"/>
        <end position="344"/>
    </location>
</feature>
<protein>
    <submittedName>
        <fullName evidence="4">Ricin B lectin domain-containing protein</fullName>
    </submittedName>
</protein>
<dbReference type="GeneID" id="77729858"/>
<dbReference type="PROSITE" id="PS50231">
    <property type="entry name" value="RICIN_B_LECTIN"/>
    <property type="match status" value="2"/>
</dbReference>
<evidence type="ECO:0000256" key="2">
    <source>
        <dbReference type="SAM" id="SignalP"/>
    </source>
</evidence>
<dbReference type="AlphaFoldDB" id="A0AA38HGR6"/>
<dbReference type="RefSeq" id="XP_052949036.1">
    <property type="nucleotide sequence ID" value="XM_053090653.1"/>
</dbReference>
<evidence type="ECO:0000256" key="1">
    <source>
        <dbReference type="SAM" id="MobiDB-lite"/>
    </source>
</evidence>
<keyword evidence="5" id="KW-1185">Reference proteome</keyword>
<evidence type="ECO:0000313" key="5">
    <source>
        <dbReference type="Proteomes" id="UP001164286"/>
    </source>
</evidence>
<feature type="compositionally biased region" description="Low complexity" evidence="1">
    <location>
        <begin position="158"/>
        <end position="181"/>
    </location>
</feature>
<accession>A0AA38HGR6</accession>
<dbReference type="SUPFAM" id="SSF50370">
    <property type="entry name" value="Ricin B-like lectins"/>
    <property type="match status" value="2"/>
</dbReference>
<dbReference type="CDD" id="cd00161">
    <property type="entry name" value="beta-trefoil_Ricin-like"/>
    <property type="match status" value="1"/>
</dbReference>